<proteinExistence type="predicted"/>
<reference evidence="2" key="1">
    <citation type="submission" date="2012-06" db="EMBL/GenBank/DDBJ databases">
        <title>Complete sequence of chromosome of Desulfomonile tiedjei DSM 6799.</title>
        <authorList>
            <person name="Lucas S."/>
            <person name="Copeland A."/>
            <person name="Lapidus A."/>
            <person name="Glavina del Rio T."/>
            <person name="Dalin E."/>
            <person name="Tice H."/>
            <person name="Bruce D."/>
            <person name="Goodwin L."/>
            <person name="Pitluck S."/>
            <person name="Peters L."/>
            <person name="Ovchinnikova G."/>
            <person name="Zeytun A."/>
            <person name="Lu M."/>
            <person name="Kyrpides N."/>
            <person name="Mavromatis K."/>
            <person name="Ivanova N."/>
            <person name="Brettin T."/>
            <person name="Detter J.C."/>
            <person name="Han C."/>
            <person name="Larimer F."/>
            <person name="Land M."/>
            <person name="Hauser L."/>
            <person name="Markowitz V."/>
            <person name="Cheng J.-F."/>
            <person name="Hugenholtz P."/>
            <person name="Woyke T."/>
            <person name="Wu D."/>
            <person name="Spring S."/>
            <person name="Schroeder M."/>
            <person name="Brambilla E."/>
            <person name="Klenk H.-P."/>
            <person name="Eisen J.A."/>
        </authorList>
    </citation>
    <scope>NUCLEOTIDE SEQUENCE [LARGE SCALE GENOMIC DNA]</scope>
    <source>
        <strain evidence="2">ATCC 49306 / DSM 6799 / DCB-1</strain>
    </source>
</reference>
<dbReference type="STRING" id="706587.Desti_3307"/>
<dbReference type="Proteomes" id="UP000006055">
    <property type="component" value="Chromosome"/>
</dbReference>
<dbReference type="OrthoDB" id="9775154at2"/>
<dbReference type="Gene3D" id="3.40.50.300">
    <property type="entry name" value="P-loop containing nucleotide triphosphate hydrolases"/>
    <property type="match status" value="1"/>
</dbReference>
<keyword evidence="2" id="KW-1185">Reference proteome</keyword>
<dbReference type="Gene3D" id="3.30.420.240">
    <property type="match status" value="1"/>
</dbReference>
<dbReference type="InterPro" id="IPR027417">
    <property type="entry name" value="P-loop_NTPase"/>
</dbReference>
<evidence type="ECO:0000313" key="1">
    <source>
        <dbReference type="EMBL" id="AFM25965.1"/>
    </source>
</evidence>
<organism evidence="1 2">
    <name type="scientific">Desulfomonile tiedjei (strain ATCC 49306 / DSM 6799 / DCB-1)</name>
    <dbReference type="NCBI Taxonomy" id="706587"/>
    <lineage>
        <taxon>Bacteria</taxon>
        <taxon>Pseudomonadati</taxon>
        <taxon>Thermodesulfobacteriota</taxon>
        <taxon>Desulfomonilia</taxon>
        <taxon>Desulfomonilales</taxon>
        <taxon>Desulfomonilaceae</taxon>
        <taxon>Desulfomonile</taxon>
    </lineage>
</organism>
<sequence length="577" mass="66020">MDEWTVESSSHEDSSFRKSRIRLGKLSDALRQIVPSQGDDLFHVQNFIENLKIINKRGELVSLIMNRSQEMVFHRLMESREKQVPARFICCKSRQLGISTLIQAFIFALITRYAYRFALVVANSIEGAQTVFSTAQRFSANLPDSECSFIPASNSRRLEYPAPHYSRLQIDTAANRNLGRGGTFHYVHASEVAFWEHPEEPILAINQCVPQHWDTLVFWESTANGAGNLFHQTWISAERGESDMEPIFLSWREFPEYSLPVAPKENLQLSIEEEAYASRHLLTREQTKWALHTKRNQCHNNWDKFHQEYPVAARLAFVFTGMPWFDQDRLQELLDNTAVSPSAKGYLKFRENSAEPEFVACEQGALDIWKLPRTDMTYSLGMDVGEGVGADYTVIQVLCNETGEVVARYRSNRVRAEIAGIDAYLLGSFYHFGLLGIERNGPGLATLTVCERGMADVQQISGYPNLYYHTFTDRKIPEETRRLGWITNRTTKEAMLSRLAQAFESGGIIIYCQNTLLEMQGLVWDAEKKAFKQSYRSAQSRLSHDDEIMALGIAYEMRMHNWENRFIAGPLPKGGEF</sequence>
<evidence type="ECO:0000313" key="2">
    <source>
        <dbReference type="Proteomes" id="UP000006055"/>
    </source>
</evidence>
<gene>
    <name evidence="1" type="ordered locus">Desti_3307</name>
</gene>
<dbReference type="EMBL" id="CP003360">
    <property type="protein sequence ID" value="AFM25965.1"/>
    <property type="molecule type" value="Genomic_DNA"/>
</dbReference>
<evidence type="ECO:0008006" key="3">
    <source>
        <dbReference type="Google" id="ProtNLM"/>
    </source>
</evidence>
<protein>
    <recommendedName>
        <fullName evidence="3">Terminase</fullName>
    </recommendedName>
</protein>
<dbReference type="HOGENOM" id="CLU_038244_0_0_7"/>
<dbReference type="eggNOG" id="COG4373">
    <property type="taxonomic scope" value="Bacteria"/>
</dbReference>
<accession>I4C8S4</accession>
<dbReference type="KEGG" id="dti:Desti_3307"/>
<dbReference type="RefSeq" id="WP_014811099.1">
    <property type="nucleotide sequence ID" value="NC_018025.1"/>
</dbReference>
<name>I4C8S4_DESTA</name>
<dbReference type="AlphaFoldDB" id="I4C8S4"/>